<organism evidence="3 4">
    <name type="scientific">Aphanomyces stellatus</name>
    <dbReference type="NCBI Taxonomy" id="120398"/>
    <lineage>
        <taxon>Eukaryota</taxon>
        <taxon>Sar</taxon>
        <taxon>Stramenopiles</taxon>
        <taxon>Oomycota</taxon>
        <taxon>Saprolegniomycetes</taxon>
        <taxon>Saprolegniales</taxon>
        <taxon>Verrucalvaceae</taxon>
        <taxon>Aphanomyces</taxon>
    </lineage>
</organism>
<keyword evidence="1" id="KW-0472">Membrane</keyword>
<dbReference type="AlphaFoldDB" id="A0A485KZU6"/>
<evidence type="ECO:0000256" key="1">
    <source>
        <dbReference type="SAM" id="Phobius"/>
    </source>
</evidence>
<evidence type="ECO:0000313" key="4">
    <source>
        <dbReference type="Proteomes" id="UP000332933"/>
    </source>
</evidence>
<gene>
    <name evidence="3" type="primary">Aste57867_14072</name>
    <name evidence="2" type="ORF">As57867_014021</name>
    <name evidence="3" type="ORF">ASTE57867_14072</name>
</gene>
<dbReference type="EMBL" id="VJMH01005516">
    <property type="protein sequence ID" value="KAF0695087.1"/>
    <property type="molecule type" value="Genomic_DNA"/>
</dbReference>
<keyword evidence="1" id="KW-0812">Transmembrane</keyword>
<reference evidence="2" key="2">
    <citation type="submission" date="2019-06" db="EMBL/GenBank/DDBJ databases">
        <title>Genomics analysis of Aphanomyces spp. identifies a new class of oomycete effector associated with host adaptation.</title>
        <authorList>
            <person name="Gaulin E."/>
        </authorList>
    </citation>
    <scope>NUCLEOTIDE SEQUENCE</scope>
    <source>
        <strain evidence="2">CBS 578.67</strain>
    </source>
</reference>
<protein>
    <submittedName>
        <fullName evidence="3">Aste57867_14072 protein</fullName>
    </submittedName>
</protein>
<dbReference type="EMBL" id="CAADRA010005537">
    <property type="protein sequence ID" value="VFT90900.1"/>
    <property type="molecule type" value="Genomic_DNA"/>
</dbReference>
<keyword evidence="1" id="KW-1133">Transmembrane helix</keyword>
<name>A0A485KZU6_9STRA</name>
<accession>A0A485KZU6</accession>
<proteinExistence type="predicted"/>
<dbReference type="Proteomes" id="UP000332933">
    <property type="component" value="Unassembled WGS sequence"/>
</dbReference>
<keyword evidence="4" id="KW-1185">Reference proteome</keyword>
<sequence length="82" mass="9005">MSRHNPRTRTPLGGAVPCPADAHPKYRDMLHKTTGELTFVGFIYLGIKFCVCVGLVVHDNIAYNALDAADLLVFFTTLSLVL</sequence>
<evidence type="ECO:0000313" key="2">
    <source>
        <dbReference type="EMBL" id="KAF0695087.1"/>
    </source>
</evidence>
<feature type="transmembrane region" description="Helical" evidence="1">
    <location>
        <begin position="37"/>
        <end position="57"/>
    </location>
</feature>
<reference evidence="3 4" key="1">
    <citation type="submission" date="2019-03" db="EMBL/GenBank/DDBJ databases">
        <authorList>
            <person name="Gaulin E."/>
            <person name="Dumas B."/>
        </authorList>
    </citation>
    <scope>NUCLEOTIDE SEQUENCE [LARGE SCALE GENOMIC DNA]</scope>
    <source>
        <strain evidence="3">CBS 568.67</strain>
    </source>
</reference>
<evidence type="ECO:0000313" key="3">
    <source>
        <dbReference type="EMBL" id="VFT90900.1"/>
    </source>
</evidence>